<accession>A0A423PYA9</accession>
<keyword evidence="2" id="KW-1185">Reference proteome</keyword>
<name>A0A423PYA9_9GAMM</name>
<evidence type="ECO:0000313" key="1">
    <source>
        <dbReference type="EMBL" id="ROO30582.1"/>
    </source>
</evidence>
<sequence>MPRSPMMQALDLVIRPSRCESMLVLGSYGGAELVCAMLALSRPVVGLLLVMLSVPAVRAWRHARRSHPRAIDRLRFLLDGDCRWRQAGDGGWVEGRCVEALTLGDALVVLTLEPYAAGRRRRCIVFRDATDPAHHRRLRARLRVAPPRDAREATN</sequence>
<comment type="caution">
    <text evidence="1">The sequence shown here is derived from an EMBL/GenBank/DDBJ whole genome shotgun (WGS) entry which is preliminary data.</text>
</comment>
<evidence type="ECO:0008006" key="3">
    <source>
        <dbReference type="Google" id="ProtNLM"/>
    </source>
</evidence>
<dbReference type="AlphaFoldDB" id="A0A423PYA9"/>
<dbReference type="Proteomes" id="UP000283993">
    <property type="component" value="Unassembled WGS sequence"/>
</dbReference>
<dbReference type="RefSeq" id="WP_123589821.1">
    <property type="nucleotide sequence ID" value="NZ_AYKH01000001.1"/>
</dbReference>
<evidence type="ECO:0000313" key="2">
    <source>
        <dbReference type="Proteomes" id="UP000283993"/>
    </source>
</evidence>
<dbReference type="EMBL" id="AYKH01000001">
    <property type="protein sequence ID" value="ROO30582.1"/>
    <property type="molecule type" value="Genomic_DNA"/>
</dbReference>
<dbReference type="InterPro" id="IPR009883">
    <property type="entry name" value="YgfX"/>
</dbReference>
<dbReference type="Pfam" id="PF07254">
    <property type="entry name" value="Cpta_toxin"/>
    <property type="match status" value="1"/>
</dbReference>
<proteinExistence type="predicted"/>
<protein>
    <recommendedName>
        <fullName evidence="3">Toxin CptA</fullName>
    </recommendedName>
</protein>
<gene>
    <name evidence="1" type="ORF">SAOR_00725</name>
</gene>
<reference evidence="1 2" key="1">
    <citation type="submission" date="2013-10" db="EMBL/GenBank/DDBJ databases">
        <title>Salinisphaera orenii MK-B5 Genome Sequencing.</title>
        <authorList>
            <person name="Lai Q."/>
            <person name="Li C."/>
            <person name="Shao Z."/>
        </authorList>
    </citation>
    <scope>NUCLEOTIDE SEQUENCE [LARGE SCALE GENOMIC DNA]</scope>
    <source>
        <strain evidence="1 2">MK-B5</strain>
    </source>
</reference>
<organism evidence="1 2">
    <name type="scientific">Salinisphaera orenii MK-B5</name>
    <dbReference type="NCBI Taxonomy" id="856730"/>
    <lineage>
        <taxon>Bacteria</taxon>
        <taxon>Pseudomonadati</taxon>
        <taxon>Pseudomonadota</taxon>
        <taxon>Gammaproteobacteria</taxon>
        <taxon>Salinisphaerales</taxon>
        <taxon>Salinisphaeraceae</taxon>
        <taxon>Salinisphaera</taxon>
    </lineage>
</organism>